<accession>A0ABN7RND3</accession>
<feature type="transmembrane region" description="Helical" evidence="1">
    <location>
        <begin position="144"/>
        <end position="166"/>
    </location>
</feature>
<keyword evidence="1" id="KW-0812">Transmembrane</keyword>
<keyword evidence="1" id="KW-1133">Transmembrane helix</keyword>
<dbReference type="PANTHER" id="PTHR20765">
    <property type="entry name" value="SOLUTE CARRIER FAMILY 43 MEMBER 3-RELATED"/>
    <property type="match status" value="1"/>
</dbReference>
<proteinExistence type="predicted"/>
<keyword evidence="1" id="KW-0472">Membrane</keyword>
<feature type="transmembrane region" description="Helical" evidence="1">
    <location>
        <begin position="331"/>
        <end position="350"/>
    </location>
</feature>
<reference evidence="2 3" key="1">
    <citation type="submission" date="2021-04" db="EMBL/GenBank/DDBJ databases">
        <authorList>
            <person name="Bliznina A."/>
        </authorList>
    </citation>
    <scope>NUCLEOTIDE SEQUENCE [LARGE SCALE GENOMIC DNA]</scope>
</reference>
<feature type="transmembrane region" description="Helical" evidence="1">
    <location>
        <begin position="370"/>
        <end position="390"/>
    </location>
</feature>
<dbReference type="SUPFAM" id="SSF103473">
    <property type="entry name" value="MFS general substrate transporter"/>
    <property type="match status" value="1"/>
</dbReference>
<evidence type="ECO:0000256" key="1">
    <source>
        <dbReference type="SAM" id="Phobius"/>
    </source>
</evidence>
<dbReference type="InterPro" id="IPR036259">
    <property type="entry name" value="MFS_trans_sf"/>
</dbReference>
<evidence type="ECO:0000313" key="2">
    <source>
        <dbReference type="EMBL" id="CAG5079463.1"/>
    </source>
</evidence>
<feature type="transmembrane region" description="Helical" evidence="1">
    <location>
        <begin position="113"/>
        <end position="132"/>
    </location>
</feature>
<organism evidence="2 3">
    <name type="scientific">Oikopleura dioica</name>
    <name type="common">Tunicate</name>
    <dbReference type="NCBI Taxonomy" id="34765"/>
    <lineage>
        <taxon>Eukaryota</taxon>
        <taxon>Metazoa</taxon>
        <taxon>Chordata</taxon>
        <taxon>Tunicata</taxon>
        <taxon>Appendicularia</taxon>
        <taxon>Copelata</taxon>
        <taxon>Oikopleuridae</taxon>
        <taxon>Oikopleura</taxon>
    </lineage>
</organism>
<dbReference type="Proteomes" id="UP001158576">
    <property type="component" value="Chromosome PAR"/>
</dbReference>
<name>A0ABN7RND3_OIKDI</name>
<dbReference type="EMBL" id="OU015568">
    <property type="protein sequence ID" value="CAG5079463.1"/>
    <property type="molecule type" value="Genomic_DNA"/>
</dbReference>
<feature type="transmembrane region" description="Helical" evidence="1">
    <location>
        <begin position="178"/>
        <end position="198"/>
    </location>
</feature>
<dbReference type="PANTHER" id="PTHR20765:SF1">
    <property type="entry name" value="EQUILIBRATIVE NUCLEOBASE TRANSPORTER 1"/>
    <property type="match status" value="1"/>
</dbReference>
<feature type="transmembrane region" description="Helical" evidence="1">
    <location>
        <begin position="6"/>
        <end position="28"/>
    </location>
</feature>
<dbReference type="InterPro" id="IPR027197">
    <property type="entry name" value="SLC43A3"/>
</dbReference>
<evidence type="ECO:0000313" key="3">
    <source>
        <dbReference type="Proteomes" id="UP001158576"/>
    </source>
</evidence>
<keyword evidence="3" id="KW-1185">Reference proteome</keyword>
<sequence>MLGNNVSLFLGVIEMMIFANIFYGIPFVQRIFTGQKIFMEEYCTVTESSAGEYCPEASAMVGTMWTIGTIFSCSGPIIFGTLQTLIGSHWTRVIAGSLTSTGLLLMSFYESSAYYLLVGVTFVAFPSISYIILNSFVAPVYKSITTPLIVMIPGLINSSATSMLVAKKLYEAGLPLNKYFLILFILSFVIHIRTLFFIPSVPIPKPLEPPEQPPGYVEPKFNMMKSAIAVELFCKNKKEKEIEKENPPAAQKRPPIRDHLPQMKNWIYPIYGVYYTIITFRINTIKGWMTSWIQHAYRSLKCSDFQERFSDEDCLGEIENSITFLIDINGYTYFFLAVIPFLPAFLIKFFARRYPKDYHFGELRTKLNALLIQMTFCIAVTIGCSIMMTYQASAPDSRALALTLIFSPS</sequence>
<gene>
    <name evidence="2" type="ORF">OKIOD_LOCUS817</name>
</gene>
<protein>
    <submittedName>
        <fullName evidence="2">Oidioi.mRNA.OKI2018_I69.PAR.g9259.t1.cds</fullName>
    </submittedName>
</protein>